<reference evidence="1" key="1">
    <citation type="submission" date="2021-08" db="EMBL/GenBank/DDBJ databases">
        <title>WGS assembly of Ceratopteris richardii.</title>
        <authorList>
            <person name="Marchant D.B."/>
            <person name="Chen G."/>
            <person name="Jenkins J."/>
            <person name="Shu S."/>
            <person name="Leebens-Mack J."/>
            <person name="Grimwood J."/>
            <person name="Schmutz J."/>
            <person name="Soltis P."/>
            <person name="Soltis D."/>
            <person name="Chen Z.-H."/>
        </authorList>
    </citation>
    <scope>NUCLEOTIDE SEQUENCE</scope>
    <source>
        <strain evidence="1">Whitten #5841</strain>
        <tissue evidence="1">Leaf</tissue>
    </source>
</reference>
<gene>
    <name evidence="1" type="ORF">KP509_39G001300</name>
</gene>
<dbReference type="OrthoDB" id="10038011at2759"/>
<dbReference type="PANTHER" id="PTHR48475:SF1">
    <property type="entry name" value="RNASE H TYPE-1 DOMAIN-CONTAINING PROTEIN"/>
    <property type="match status" value="1"/>
</dbReference>
<protein>
    <submittedName>
        <fullName evidence="1">Uncharacterized protein</fullName>
    </submittedName>
</protein>
<name>A0A8T2PY30_CERRI</name>
<organism evidence="1 2">
    <name type="scientific">Ceratopteris richardii</name>
    <name type="common">Triangle waterfern</name>
    <dbReference type="NCBI Taxonomy" id="49495"/>
    <lineage>
        <taxon>Eukaryota</taxon>
        <taxon>Viridiplantae</taxon>
        <taxon>Streptophyta</taxon>
        <taxon>Embryophyta</taxon>
        <taxon>Tracheophyta</taxon>
        <taxon>Polypodiopsida</taxon>
        <taxon>Polypodiidae</taxon>
        <taxon>Polypodiales</taxon>
        <taxon>Pteridineae</taxon>
        <taxon>Pteridaceae</taxon>
        <taxon>Parkerioideae</taxon>
        <taxon>Ceratopteris</taxon>
    </lineage>
</organism>
<dbReference type="EMBL" id="CM035444">
    <property type="protein sequence ID" value="KAH7276296.1"/>
    <property type="molecule type" value="Genomic_DNA"/>
</dbReference>
<sequence length="175" mass="20604">MLRKECMLQPTSWGIAYQGTLWAYRLSYKEATGYSPFQLVYGILPIEPFEFLHGSPKIAFMQEKKNCDVFQRIRALHKVEEIRLLATKQLIETQMKRKEAHDRHLWNNNIEANMLVLLHRPNIHNQLKGKWLPHWEGPYRVKTMLNWGAVELETLKGEALPLVNISRLKAYHQAN</sequence>
<evidence type="ECO:0000313" key="1">
    <source>
        <dbReference type="EMBL" id="KAH7276296.1"/>
    </source>
</evidence>
<keyword evidence="2" id="KW-1185">Reference proteome</keyword>
<dbReference type="Proteomes" id="UP000825935">
    <property type="component" value="Chromosome 39"/>
</dbReference>
<evidence type="ECO:0000313" key="2">
    <source>
        <dbReference type="Proteomes" id="UP000825935"/>
    </source>
</evidence>
<dbReference type="GO" id="GO:0003676">
    <property type="term" value="F:nucleic acid binding"/>
    <property type="evidence" value="ECO:0007669"/>
    <property type="project" value="InterPro"/>
</dbReference>
<dbReference type="InterPro" id="IPR036397">
    <property type="entry name" value="RNaseH_sf"/>
</dbReference>
<dbReference type="OMA" id="AFHIPVE"/>
<dbReference type="Gene3D" id="3.30.420.10">
    <property type="entry name" value="Ribonuclease H-like superfamily/Ribonuclease H"/>
    <property type="match status" value="1"/>
</dbReference>
<comment type="caution">
    <text evidence="1">The sequence shown here is derived from an EMBL/GenBank/DDBJ whole genome shotgun (WGS) entry which is preliminary data.</text>
</comment>
<proteinExistence type="predicted"/>
<dbReference type="PANTHER" id="PTHR48475">
    <property type="entry name" value="RIBONUCLEASE H"/>
    <property type="match status" value="1"/>
</dbReference>
<accession>A0A8T2PY30</accession>
<dbReference type="AlphaFoldDB" id="A0A8T2PY30"/>